<dbReference type="STRING" id="697581.TCARB_1112"/>
<evidence type="ECO:0008006" key="3">
    <source>
        <dbReference type="Google" id="ProtNLM"/>
    </source>
</evidence>
<dbReference type="PANTHER" id="PTHR42240">
    <property type="entry name" value="DUF211 DOMAIN-CONTAINING PROTEIN"/>
    <property type="match status" value="1"/>
</dbReference>
<dbReference type="Pfam" id="PF02680">
    <property type="entry name" value="DUF211"/>
    <property type="match status" value="1"/>
</dbReference>
<dbReference type="Gene3D" id="3.30.70.1340">
    <property type="entry name" value="MTH889-like domain"/>
    <property type="match status" value="1"/>
</dbReference>
<dbReference type="EMBL" id="CP007493">
    <property type="protein sequence ID" value="AJB42160.1"/>
    <property type="molecule type" value="Genomic_DNA"/>
</dbReference>
<dbReference type="KEGG" id="tcb:TCARB_1112"/>
<proteinExistence type="predicted"/>
<organism evidence="1 2">
    <name type="scientific">Thermofilum adornatum 1505</name>
    <dbReference type="NCBI Taxonomy" id="697581"/>
    <lineage>
        <taxon>Archaea</taxon>
        <taxon>Thermoproteota</taxon>
        <taxon>Thermoprotei</taxon>
        <taxon>Thermofilales</taxon>
        <taxon>Thermofilaceae</taxon>
        <taxon>Thermofilum</taxon>
    </lineage>
</organism>
<name>A0A3G1A5N9_9CREN</name>
<dbReference type="SUPFAM" id="SSF160363">
    <property type="entry name" value="MTH889-like"/>
    <property type="match status" value="1"/>
</dbReference>
<dbReference type="AlphaFoldDB" id="A0A3G1A5N9"/>
<dbReference type="GeneID" id="25406525"/>
<dbReference type="Proteomes" id="UP000266720">
    <property type="component" value="Chromosome"/>
</dbReference>
<sequence length="101" mass="11417">MEAVRHIKIVLDVLKPREIPVYHLATSLAELENVQQVTVDVIEVDVKTETVKLTVEGTNLDINDVLRHLEETGCSVRSIDSVAVKKDRRIEIVFTALLFHT</sequence>
<dbReference type="InterPro" id="IPR023129">
    <property type="entry name" value="MTH889-like_dom_sf"/>
</dbReference>
<dbReference type="InterPro" id="IPR003831">
    <property type="entry name" value="DUF211"/>
</dbReference>
<accession>A0A3G1A5N9</accession>
<reference evidence="2" key="1">
    <citation type="book" date="2010" name="EXTREMOPHILES" publisher="0:0-0">
        <title>Complete genome sequences of ten hyperthermophilic archaea reveal their metabolic capabilities and possible ecological roles.</title>
        <editorList>
            <person name="?"/>
        </editorList>
        <authorList>
            <person name="Ravin N.V."/>
            <person name="Mardanov A.V."/>
            <person name="Bonch-Osmolovskaya E.A."/>
            <person name="Skryabin K.G."/>
        </authorList>
    </citation>
    <scope>NUCLEOTIDE SEQUENCE [LARGE SCALE GENOMIC DNA]</scope>
    <source>
        <strain evidence="2">1505</strain>
    </source>
</reference>
<evidence type="ECO:0000313" key="1">
    <source>
        <dbReference type="EMBL" id="AJB42160.1"/>
    </source>
</evidence>
<protein>
    <recommendedName>
        <fullName evidence="3">DUF211 domain-containing protein</fullName>
    </recommendedName>
</protein>
<evidence type="ECO:0000313" key="2">
    <source>
        <dbReference type="Proteomes" id="UP000266720"/>
    </source>
</evidence>
<dbReference type="PANTHER" id="PTHR42240:SF1">
    <property type="entry name" value="DUF211 DOMAIN-CONTAINING PROTEIN"/>
    <property type="match status" value="1"/>
</dbReference>
<gene>
    <name evidence="1" type="ORF">TCARB_1112</name>
</gene>
<dbReference type="RefSeq" id="WP_052886969.1">
    <property type="nucleotide sequence ID" value="NZ_CP007493.1"/>
</dbReference>